<gene>
    <name evidence="3" type="ORF">I350_03891</name>
</gene>
<keyword evidence="2" id="KW-0472">Membrane</keyword>
<name>A0A1E3K0E7_9TREE</name>
<evidence type="ECO:0000313" key="3">
    <source>
        <dbReference type="EMBL" id="ODO06536.1"/>
    </source>
</evidence>
<comment type="caution">
    <text evidence="3">The sequence shown here is derived from an EMBL/GenBank/DDBJ whole genome shotgun (WGS) entry which is preliminary data.</text>
</comment>
<feature type="compositionally biased region" description="Polar residues" evidence="1">
    <location>
        <begin position="49"/>
        <end position="61"/>
    </location>
</feature>
<organism evidence="3 4">
    <name type="scientific">Cryptococcus amylolentus CBS 6273</name>
    <dbReference type="NCBI Taxonomy" id="1296118"/>
    <lineage>
        <taxon>Eukaryota</taxon>
        <taxon>Fungi</taxon>
        <taxon>Dikarya</taxon>
        <taxon>Basidiomycota</taxon>
        <taxon>Agaricomycotina</taxon>
        <taxon>Tremellomycetes</taxon>
        <taxon>Tremellales</taxon>
        <taxon>Cryptococcaceae</taxon>
        <taxon>Cryptococcus</taxon>
    </lineage>
</organism>
<evidence type="ECO:0000256" key="2">
    <source>
        <dbReference type="SAM" id="Phobius"/>
    </source>
</evidence>
<feature type="region of interest" description="Disordered" evidence="1">
    <location>
        <begin position="1"/>
        <end position="74"/>
    </location>
</feature>
<reference evidence="3 4" key="1">
    <citation type="submission" date="2016-06" db="EMBL/GenBank/DDBJ databases">
        <title>Evolution of pathogenesis and genome organization in the Tremellales.</title>
        <authorList>
            <person name="Cuomo C."/>
            <person name="Litvintseva A."/>
            <person name="Heitman J."/>
            <person name="Chen Y."/>
            <person name="Sun S."/>
            <person name="Springer D."/>
            <person name="Dromer F."/>
            <person name="Young S."/>
            <person name="Zeng Q."/>
            <person name="Chapman S."/>
            <person name="Gujja S."/>
            <person name="Saif S."/>
            <person name="Birren B."/>
        </authorList>
    </citation>
    <scope>NUCLEOTIDE SEQUENCE [LARGE SCALE GENOMIC DNA]</scope>
    <source>
        <strain evidence="3 4">CBS 6273</strain>
    </source>
</reference>
<feature type="transmembrane region" description="Helical" evidence="2">
    <location>
        <begin position="78"/>
        <end position="96"/>
    </location>
</feature>
<dbReference type="AlphaFoldDB" id="A0A1E3K0E7"/>
<keyword evidence="2" id="KW-0812">Transmembrane</keyword>
<proteinExistence type="predicted"/>
<evidence type="ECO:0000313" key="4">
    <source>
        <dbReference type="Proteomes" id="UP000095149"/>
    </source>
</evidence>
<sequence>MPASENQSTASIRDEILDEDPAILTQDEKDAIAGAFGNGPAEGTEADDGTQNGGTEASQSGGHAHKSRSASWGGRRRPSFVFVFRSSIIFIFTFIISEGLSTMPMPINLPDGGAAGAPSKGEYGEHRL</sequence>
<feature type="compositionally biased region" description="Basic residues" evidence="1">
    <location>
        <begin position="63"/>
        <end position="74"/>
    </location>
</feature>
<protein>
    <submittedName>
        <fullName evidence="3">Uncharacterized protein</fullName>
    </submittedName>
</protein>
<accession>A0A1E3K0E7</accession>
<dbReference type="EMBL" id="MEKH01000006">
    <property type="protein sequence ID" value="ODO06536.1"/>
    <property type="molecule type" value="Genomic_DNA"/>
</dbReference>
<keyword evidence="2" id="KW-1133">Transmembrane helix</keyword>
<evidence type="ECO:0000256" key="1">
    <source>
        <dbReference type="SAM" id="MobiDB-lite"/>
    </source>
</evidence>
<feature type="compositionally biased region" description="Polar residues" evidence="1">
    <location>
        <begin position="1"/>
        <end position="11"/>
    </location>
</feature>
<dbReference type="Proteomes" id="UP000095149">
    <property type="component" value="Unassembled WGS sequence"/>
</dbReference>